<accession>A0A0D2CCS4</accession>
<evidence type="ECO:0000259" key="4">
    <source>
        <dbReference type="PROSITE" id="PS50157"/>
    </source>
</evidence>
<dbReference type="Proteomes" id="UP000054466">
    <property type="component" value="Unassembled WGS sequence"/>
</dbReference>
<dbReference type="GeneID" id="27343932"/>
<keyword evidence="6" id="KW-1185">Reference proteome</keyword>
<name>A0A0D2CCS4_9EURO</name>
<dbReference type="AlphaFoldDB" id="A0A0D2CCS4"/>
<dbReference type="PANTHER" id="PTHR37535:SF3">
    <property type="entry name" value="FLUG DOMAIN-CONTAINING PROTEIN"/>
    <property type="match status" value="1"/>
</dbReference>
<dbReference type="InterPro" id="IPR021842">
    <property type="entry name" value="DUF3435"/>
</dbReference>
<dbReference type="GO" id="GO:0008270">
    <property type="term" value="F:zinc ion binding"/>
    <property type="evidence" value="ECO:0007669"/>
    <property type="project" value="UniProtKB-KW"/>
</dbReference>
<evidence type="ECO:0000256" key="3">
    <source>
        <dbReference type="SAM" id="Phobius"/>
    </source>
</evidence>
<gene>
    <name evidence="5" type="ORF">PV07_04738</name>
</gene>
<dbReference type="PROSITE" id="PS00028">
    <property type="entry name" value="ZINC_FINGER_C2H2_1"/>
    <property type="match status" value="1"/>
</dbReference>
<feature type="compositionally biased region" description="Acidic residues" evidence="2">
    <location>
        <begin position="12"/>
        <end position="24"/>
    </location>
</feature>
<protein>
    <recommendedName>
        <fullName evidence="4">C2H2-type domain-containing protein</fullName>
    </recommendedName>
</protein>
<evidence type="ECO:0000256" key="1">
    <source>
        <dbReference type="PROSITE-ProRule" id="PRU00042"/>
    </source>
</evidence>
<keyword evidence="3" id="KW-1133">Transmembrane helix</keyword>
<keyword evidence="1" id="KW-0863">Zinc-finger</keyword>
<evidence type="ECO:0000256" key="2">
    <source>
        <dbReference type="SAM" id="MobiDB-lite"/>
    </source>
</evidence>
<reference evidence="5 6" key="1">
    <citation type="submission" date="2015-01" db="EMBL/GenBank/DDBJ databases">
        <title>The Genome Sequence of Cladophialophora immunda CBS83496.</title>
        <authorList>
            <consortium name="The Broad Institute Genomics Platform"/>
            <person name="Cuomo C."/>
            <person name="de Hoog S."/>
            <person name="Gorbushina A."/>
            <person name="Stielow B."/>
            <person name="Teixiera M."/>
            <person name="Abouelleil A."/>
            <person name="Chapman S.B."/>
            <person name="Priest M."/>
            <person name="Young S.K."/>
            <person name="Wortman J."/>
            <person name="Nusbaum C."/>
            <person name="Birren B."/>
        </authorList>
    </citation>
    <scope>NUCLEOTIDE SEQUENCE [LARGE SCALE GENOMIC DNA]</scope>
    <source>
        <strain evidence="5 6">CBS 83496</strain>
    </source>
</reference>
<dbReference type="EMBL" id="KN847042">
    <property type="protein sequence ID" value="KIW28883.1"/>
    <property type="molecule type" value="Genomic_DNA"/>
</dbReference>
<dbReference type="RefSeq" id="XP_016249099.1">
    <property type="nucleotide sequence ID" value="XM_016391580.1"/>
</dbReference>
<feature type="transmembrane region" description="Helical" evidence="3">
    <location>
        <begin position="291"/>
        <end position="310"/>
    </location>
</feature>
<dbReference type="Pfam" id="PF11917">
    <property type="entry name" value="DUF3435"/>
    <property type="match status" value="1"/>
</dbReference>
<sequence length="741" mass="85796">MASTSTMKCVSDFDETYSEPESSTDVESLFSEDPAEDSASEVDSLFEEDRSSQSEDDNLLARIAFHRSEGRSRPRRKPWSQSLVEREFDFWRCFCEKVEREPVECLEACEAEIIKAYLEWRVKNFRVKKESTIKSYWKRLSCAYIDTAGRRMDNGTELDIRDWIPTYLTPTYGLETSEKEKRAMFVQEFYVFEYAHWVEDRRPLHGLIRVEIWTLQLLSGATASRPGALVESGSAKGTNKAVWFEHIEILKIRHPEDPSHTVWAAKVNLVHIKDSGGQGRRKKFVFYEEPTYAFCLVYALIAIALALNAFRRPFKSIQELLSLEVPPSRHVLCLKFKREILKKPFFRDVEWTDVGYRISDNKALPYHKYRDHHVHLCRLVGKEEQGELYDLRRGSGRNIHSALIPEEADQVMGHHGDTYRRFYLPDLIERDFSSIYFGTPPQDKLVHAIARMGLTWDKRAPTDLTLQQKQEVRNDPRLVRLRRRRDRYRRRLTALGFHPLQTAAGHPDHVRYKAVERRINSTTITLKKKRLDEEVRLFHDTIDDLEIERQLDGRPVAEPYIPRIREFESPERALVAKFISLSLDDSAADGEALGGKAAFIDALVKLCHQQEGRRYLGEHDHQMDPIDLDRWAPTRTALAVQSKRPQVRLGYTQGESGAVEQHKGSIGPIAAGGAQVFQDHVCLLCGKVFERKFTLNRHLDIHVKAGRFAAPFQCRLVGCTKWLKGETHYKNHCATVHHVFH</sequence>
<dbReference type="VEuPathDB" id="FungiDB:PV07_04738"/>
<dbReference type="PROSITE" id="PS50157">
    <property type="entry name" value="ZINC_FINGER_C2H2_2"/>
    <property type="match status" value="1"/>
</dbReference>
<dbReference type="HOGENOM" id="CLU_011937_4_0_1"/>
<keyword evidence="1" id="KW-0479">Metal-binding</keyword>
<dbReference type="Gene3D" id="3.30.160.60">
    <property type="entry name" value="Classic Zinc Finger"/>
    <property type="match status" value="1"/>
</dbReference>
<feature type="region of interest" description="Disordered" evidence="2">
    <location>
        <begin position="1"/>
        <end position="55"/>
    </location>
</feature>
<keyword evidence="3" id="KW-0812">Transmembrane</keyword>
<evidence type="ECO:0000313" key="5">
    <source>
        <dbReference type="EMBL" id="KIW28883.1"/>
    </source>
</evidence>
<dbReference type="OrthoDB" id="4183762at2759"/>
<dbReference type="PANTHER" id="PTHR37535">
    <property type="entry name" value="FLUG DOMAIN PROTEIN"/>
    <property type="match status" value="1"/>
</dbReference>
<organism evidence="5 6">
    <name type="scientific">Cladophialophora immunda</name>
    <dbReference type="NCBI Taxonomy" id="569365"/>
    <lineage>
        <taxon>Eukaryota</taxon>
        <taxon>Fungi</taxon>
        <taxon>Dikarya</taxon>
        <taxon>Ascomycota</taxon>
        <taxon>Pezizomycotina</taxon>
        <taxon>Eurotiomycetes</taxon>
        <taxon>Chaetothyriomycetidae</taxon>
        <taxon>Chaetothyriales</taxon>
        <taxon>Herpotrichiellaceae</taxon>
        <taxon>Cladophialophora</taxon>
    </lineage>
</organism>
<proteinExistence type="predicted"/>
<dbReference type="InterPro" id="IPR013087">
    <property type="entry name" value="Znf_C2H2_type"/>
</dbReference>
<keyword evidence="1" id="KW-0862">Zinc</keyword>
<keyword evidence="3" id="KW-0472">Membrane</keyword>
<dbReference type="SMART" id="SM00355">
    <property type="entry name" value="ZnF_C2H2"/>
    <property type="match status" value="2"/>
</dbReference>
<dbReference type="STRING" id="569365.A0A0D2CCS4"/>
<evidence type="ECO:0000313" key="6">
    <source>
        <dbReference type="Proteomes" id="UP000054466"/>
    </source>
</evidence>
<feature type="domain" description="C2H2-type" evidence="4">
    <location>
        <begin position="680"/>
        <end position="702"/>
    </location>
</feature>
<feature type="compositionally biased region" description="Acidic residues" evidence="2">
    <location>
        <begin position="33"/>
        <end position="46"/>
    </location>
</feature>